<protein>
    <recommendedName>
        <fullName evidence="4">CCHC-type domain-containing protein</fullName>
    </recommendedName>
</protein>
<reference evidence="2 3" key="1">
    <citation type="submission" date="2024-01" db="EMBL/GenBank/DDBJ databases">
        <title>The genome of the rayed Mediterranean limpet Patella caerulea (Linnaeus, 1758).</title>
        <authorList>
            <person name="Anh-Thu Weber A."/>
            <person name="Halstead-Nussloch G."/>
        </authorList>
    </citation>
    <scope>NUCLEOTIDE SEQUENCE [LARGE SCALE GENOMIC DNA]</scope>
    <source>
        <strain evidence="2">AATW-2023a</strain>
        <tissue evidence="2">Whole specimen</tissue>
    </source>
</reference>
<organism evidence="2 3">
    <name type="scientific">Patella caerulea</name>
    <name type="common">Rayed Mediterranean limpet</name>
    <dbReference type="NCBI Taxonomy" id="87958"/>
    <lineage>
        <taxon>Eukaryota</taxon>
        <taxon>Metazoa</taxon>
        <taxon>Spiralia</taxon>
        <taxon>Lophotrochozoa</taxon>
        <taxon>Mollusca</taxon>
        <taxon>Gastropoda</taxon>
        <taxon>Patellogastropoda</taxon>
        <taxon>Patelloidea</taxon>
        <taxon>Patellidae</taxon>
        <taxon>Patella</taxon>
    </lineage>
</organism>
<feature type="compositionally biased region" description="Polar residues" evidence="1">
    <location>
        <begin position="323"/>
        <end position="338"/>
    </location>
</feature>
<name>A0AAN8K8X7_PATCE</name>
<comment type="caution">
    <text evidence="2">The sequence shown here is derived from an EMBL/GenBank/DDBJ whole genome shotgun (WGS) entry which is preliminary data.</text>
</comment>
<proteinExistence type="predicted"/>
<feature type="compositionally biased region" description="Basic and acidic residues" evidence="1">
    <location>
        <begin position="309"/>
        <end position="320"/>
    </location>
</feature>
<dbReference type="AlphaFoldDB" id="A0AAN8K8X7"/>
<keyword evidence="3" id="KW-1185">Reference proteome</keyword>
<dbReference type="Proteomes" id="UP001347796">
    <property type="component" value="Unassembled WGS sequence"/>
</dbReference>
<evidence type="ECO:0000313" key="2">
    <source>
        <dbReference type="EMBL" id="KAK6186844.1"/>
    </source>
</evidence>
<evidence type="ECO:0000313" key="3">
    <source>
        <dbReference type="Proteomes" id="UP001347796"/>
    </source>
</evidence>
<evidence type="ECO:0008006" key="4">
    <source>
        <dbReference type="Google" id="ProtNLM"/>
    </source>
</evidence>
<dbReference type="EMBL" id="JAZGQO010000005">
    <property type="protein sequence ID" value="KAK6186844.1"/>
    <property type="molecule type" value="Genomic_DNA"/>
</dbReference>
<feature type="region of interest" description="Disordered" evidence="1">
    <location>
        <begin position="309"/>
        <end position="345"/>
    </location>
</feature>
<accession>A0AAN8K8X7</accession>
<sequence length="454" mass="50224">MDSPVPPTPIIGNNKQKLHSTDDVSDLFNLKRKITKAWPRFLLIESPSTDLSKVSPFLIDKGIAGLAGEPKAIKKLKNGTLLIECAKEQHATMLLQSTSLADIPIKVSPHRSLNSSRGVIRCRDLEGSSEDEMVEYLSPQGVSHVKRISIRRGDKVIPTSTYILTFNRPDIPKTLKAGYLNIPVDSYISNPLRCYKCQKFGHSKTVCRGKDTCARCGHESTTCQAEFCCVNCKGKHFAYSRECPIWQKEKRIQQIMSERKISYFDARKQVELTSLFPIAPQGKSFSSVVKASTKSASVQTDITWPDQVEKPRNITSDHCKGVSSPSQSRECSTQSTDIIPNDEGSSPLPVSGVIEIIPNTHTQNSKGAQPFVCSKADTVDSRSSGSAVQFKGTQLSTVLTKRQQKFLKLKERGKKGSNNPITLFNKYGDDLMDGTTVVDVHKDSHGKPPKIKFP</sequence>
<gene>
    <name evidence="2" type="ORF">SNE40_006112</name>
</gene>
<evidence type="ECO:0000256" key="1">
    <source>
        <dbReference type="SAM" id="MobiDB-lite"/>
    </source>
</evidence>